<keyword evidence="4 5" id="KW-0472">Membrane</keyword>
<dbReference type="KEGG" id="sper:EW093_07125"/>
<name>A0A5C1QBN8_9SPIO</name>
<dbReference type="PANTHER" id="PTHR10846:SF8">
    <property type="entry name" value="INNER MEMBRANE PROTEIN YRBG"/>
    <property type="match status" value="1"/>
</dbReference>
<feature type="transmembrane region" description="Helical" evidence="5">
    <location>
        <begin position="288"/>
        <end position="305"/>
    </location>
</feature>
<dbReference type="OrthoDB" id="9794225at2"/>
<reference evidence="7 8" key="2">
    <citation type="submission" date="2019-09" db="EMBL/GenBank/DDBJ databases">
        <title>Complete Genome Sequence and Methylome Analysis of free living Spirochaetas.</title>
        <authorList>
            <person name="Leshcheva N."/>
            <person name="Mikheeva N."/>
        </authorList>
    </citation>
    <scope>NUCLEOTIDE SEQUENCE [LARGE SCALE GENOMIC DNA]</scope>
    <source>
        <strain evidence="7 8">P</strain>
    </source>
</reference>
<feature type="transmembrane region" description="Helical" evidence="5">
    <location>
        <begin position="71"/>
        <end position="95"/>
    </location>
</feature>
<keyword evidence="3 5" id="KW-1133">Transmembrane helix</keyword>
<keyword evidence="8" id="KW-1185">Reference proteome</keyword>
<dbReference type="AlphaFoldDB" id="A0A5C1QBN8"/>
<dbReference type="InterPro" id="IPR004837">
    <property type="entry name" value="NaCa_Exmemb"/>
</dbReference>
<evidence type="ECO:0000256" key="4">
    <source>
        <dbReference type="ARBA" id="ARBA00023136"/>
    </source>
</evidence>
<dbReference type="GO" id="GO:0005886">
    <property type="term" value="C:plasma membrane"/>
    <property type="evidence" value="ECO:0007669"/>
    <property type="project" value="TreeGrafter"/>
</dbReference>
<evidence type="ECO:0000256" key="1">
    <source>
        <dbReference type="ARBA" id="ARBA00004141"/>
    </source>
</evidence>
<sequence length="311" mass="34039">MTDLLLQIGIFIIAVAVLVWASDKFIDAADSIGKFMKLPSFIIGVLLVGIGTSLPELVTSLVAVAESSSEIVVGNVFGSNIANMFLVFGAATLFSKSFEIKHDIMKTDLPFLMLATGYISIAVMDLRFSFGEGIICLIMLLLYLYRSLKDGAIETLIEEKAHKPTIKDWIFILLTPLLIFISSKFLITSIKEIAAIIGVGNEIVASTAVALGTSLPELMVTIQAGRKGQNEMAVGNVLGSNLFNILAVMGIPAMITTLIIPQSIIIFTLPMLIMSALLFMIIAQAKKVYRIYGFLFILMYIYYNLKQYDLI</sequence>
<feature type="transmembrane region" description="Helical" evidence="5">
    <location>
        <begin position="38"/>
        <end position="65"/>
    </location>
</feature>
<dbReference type="Gene3D" id="1.20.1420.30">
    <property type="entry name" value="NCX, central ion-binding region"/>
    <property type="match status" value="1"/>
</dbReference>
<dbReference type="InterPro" id="IPR004481">
    <property type="entry name" value="K/Na/Ca-exchanger"/>
</dbReference>
<feature type="transmembrane region" description="Helical" evidence="5">
    <location>
        <begin position="169"/>
        <end position="187"/>
    </location>
</feature>
<feature type="transmembrane region" description="Helical" evidence="5">
    <location>
        <begin position="259"/>
        <end position="281"/>
    </location>
</feature>
<accession>A0A5C1QBN8</accession>
<protein>
    <submittedName>
        <fullName evidence="7">Calcium/sodium antiporter</fullName>
    </submittedName>
</protein>
<dbReference type="GO" id="GO:0006874">
    <property type="term" value="P:intracellular calcium ion homeostasis"/>
    <property type="evidence" value="ECO:0007669"/>
    <property type="project" value="TreeGrafter"/>
</dbReference>
<evidence type="ECO:0000256" key="3">
    <source>
        <dbReference type="ARBA" id="ARBA00022989"/>
    </source>
</evidence>
<dbReference type="Pfam" id="PF01699">
    <property type="entry name" value="Na_Ca_ex"/>
    <property type="match status" value="2"/>
</dbReference>
<feature type="transmembrane region" description="Helical" evidence="5">
    <location>
        <begin position="130"/>
        <end position="148"/>
    </location>
</feature>
<gene>
    <name evidence="7" type="ORF">EW093_07125</name>
</gene>
<organism evidence="7 8">
    <name type="scientific">Thiospirochaeta perfilievii</name>
    <dbReference type="NCBI Taxonomy" id="252967"/>
    <lineage>
        <taxon>Bacteria</taxon>
        <taxon>Pseudomonadati</taxon>
        <taxon>Spirochaetota</taxon>
        <taxon>Spirochaetia</taxon>
        <taxon>Spirochaetales</taxon>
        <taxon>Spirochaetaceae</taxon>
        <taxon>Thiospirochaeta</taxon>
    </lineage>
</organism>
<evidence type="ECO:0000313" key="8">
    <source>
        <dbReference type="Proteomes" id="UP000323824"/>
    </source>
</evidence>
<comment type="subcellular location">
    <subcellularLocation>
        <location evidence="1">Membrane</location>
        <topology evidence="1">Multi-pass membrane protein</topology>
    </subcellularLocation>
</comment>
<evidence type="ECO:0000313" key="7">
    <source>
        <dbReference type="EMBL" id="QEN04480.1"/>
    </source>
</evidence>
<dbReference type="NCBIfam" id="TIGR00367">
    <property type="entry name" value="calcium/sodium antiporter"/>
    <property type="match status" value="1"/>
</dbReference>
<evidence type="ECO:0000256" key="5">
    <source>
        <dbReference type="SAM" id="Phobius"/>
    </source>
</evidence>
<feature type="domain" description="Sodium/calcium exchanger membrane region" evidence="6">
    <location>
        <begin position="8"/>
        <end position="148"/>
    </location>
</feature>
<dbReference type="GO" id="GO:0008273">
    <property type="term" value="F:calcium, potassium:sodium antiporter activity"/>
    <property type="evidence" value="ECO:0007669"/>
    <property type="project" value="TreeGrafter"/>
</dbReference>
<dbReference type="RefSeq" id="WP_149567727.1">
    <property type="nucleotide sequence ID" value="NZ_CP035807.1"/>
</dbReference>
<dbReference type="Proteomes" id="UP000323824">
    <property type="component" value="Chromosome"/>
</dbReference>
<evidence type="ECO:0000256" key="2">
    <source>
        <dbReference type="ARBA" id="ARBA00022692"/>
    </source>
</evidence>
<evidence type="ECO:0000259" key="6">
    <source>
        <dbReference type="Pfam" id="PF01699"/>
    </source>
</evidence>
<proteinExistence type="predicted"/>
<reference evidence="7 8" key="1">
    <citation type="submission" date="2019-02" db="EMBL/GenBank/DDBJ databases">
        <authorList>
            <person name="Fomenkov A."/>
            <person name="Dubinina G."/>
            <person name="Grabovich M."/>
            <person name="Vincze T."/>
            <person name="Roberts R.J."/>
        </authorList>
    </citation>
    <scope>NUCLEOTIDE SEQUENCE [LARGE SCALE GENOMIC DNA]</scope>
    <source>
        <strain evidence="7 8">P</strain>
    </source>
</reference>
<feature type="domain" description="Sodium/calcium exchanger membrane region" evidence="6">
    <location>
        <begin position="169"/>
        <end position="305"/>
    </location>
</feature>
<dbReference type="EMBL" id="CP035807">
    <property type="protein sequence ID" value="QEN04480.1"/>
    <property type="molecule type" value="Genomic_DNA"/>
</dbReference>
<feature type="transmembrane region" description="Helical" evidence="5">
    <location>
        <begin position="193"/>
        <end position="212"/>
    </location>
</feature>
<dbReference type="PANTHER" id="PTHR10846">
    <property type="entry name" value="SODIUM/POTASSIUM/CALCIUM EXCHANGER"/>
    <property type="match status" value="1"/>
</dbReference>
<feature type="transmembrane region" description="Helical" evidence="5">
    <location>
        <begin position="6"/>
        <end position="26"/>
    </location>
</feature>
<feature type="transmembrane region" description="Helical" evidence="5">
    <location>
        <begin position="233"/>
        <end position="253"/>
    </location>
</feature>
<keyword evidence="2 5" id="KW-0812">Transmembrane</keyword>
<dbReference type="GO" id="GO:0005262">
    <property type="term" value="F:calcium channel activity"/>
    <property type="evidence" value="ECO:0007669"/>
    <property type="project" value="TreeGrafter"/>
</dbReference>
<dbReference type="InterPro" id="IPR044880">
    <property type="entry name" value="NCX_ion-bd_dom_sf"/>
</dbReference>